<keyword evidence="2" id="KW-1185">Reference proteome</keyword>
<organism evidence="1 2">
    <name type="scientific">Natronoarchaeum philippinense</name>
    <dbReference type="NCBI Taxonomy" id="558529"/>
    <lineage>
        <taxon>Archaea</taxon>
        <taxon>Methanobacteriati</taxon>
        <taxon>Methanobacteriota</taxon>
        <taxon>Stenosarchaea group</taxon>
        <taxon>Halobacteria</taxon>
        <taxon>Halobacteriales</taxon>
        <taxon>Natronoarchaeaceae</taxon>
    </lineage>
</organism>
<dbReference type="Proteomes" id="UP000219453">
    <property type="component" value="Unassembled WGS sequence"/>
</dbReference>
<name>A0A285P9F7_NATPI</name>
<protein>
    <submittedName>
        <fullName evidence="1">Uncharacterized protein</fullName>
    </submittedName>
</protein>
<reference evidence="1 2" key="1">
    <citation type="submission" date="2017-09" db="EMBL/GenBank/DDBJ databases">
        <authorList>
            <person name="Ehlers B."/>
            <person name="Leendertz F.H."/>
        </authorList>
    </citation>
    <scope>NUCLEOTIDE SEQUENCE [LARGE SCALE GENOMIC DNA]</scope>
    <source>
        <strain evidence="1 2">DSM 27208</strain>
    </source>
</reference>
<dbReference type="RefSeq" id="WP_143824986.1">
    <property type="nucleotide sequence ID" value="NZ_OBEJ01000010.1"/>
</dbReference>
<evidence type="ECO:0000313" key="2">
    <source>
        <dbReference type="Proteomes" id="UP000219453"/>
    </source>
</evidence>
<accession>A0A285P9F7</accession>
<proteinExistence type="predicted"/>
<gene>
    <name evidence="1" type="ORF">SAMN06269185_3346</name>
</gene>
<evidence type="ECO:0000313" key="1">
    <source>
        <dbReference type="EMBL" id="SNZ18362.1"/>
    </source>
</evidence>
<dbReference type="AlphaFoldDB" id="A0A285P9F7"/>
<dbReference type="EMBL" id="OBEJ01000010">
    <property type="protein sequence ID" value="SNZ18362.1"/>
    <property type="molecule type" value="Genomic_DNA"/>
</dbReference>
<sequence length="279" mass="31672">MADSTMESTAPFPARVHSYLMGLSNETDSPPVASISSIAKEFDVSGQTVRNHLDAVLSYDGVRTTEIGNAMVLWYSVSAAADDGSIPLGDLSKQERQELTLEVTAEKRGAWLWKRSRREKLLRSADDDTIVRTNYMKYTKDYLRNFATGLTDWEEGTPSLSEWMGVIGNARIRSPPSWLDIDQLEYLALEAPLFESEFYGDFCEERNLDIAGPTNEVTGLAQFQDLYTRAVRQEFENDGTLEFDNISRERRDEILLSVSELSRVDELADDFVCEYLNWE</sequence>